<dbReference type="EMBL" id="JAOQAZ010000009">
    <property type="protein sequence ID" value="KAJ4263916.1"/>
    <property type="molecule type" value="Genomic_DNA"/>
</dbReference>
<feature type="compositionally biased region" description="Polar residues" evidence="1">
    <location>
        <begin position="1"/>
        <end position="10"/>
    </location>
</feature>
<gene>
    <name evidence="2" type="ORF">NW762_005953</name>
</gene>
<evidence type="ECO:0000313" key="2">
    <source>
        <dbReference type="EMBL" id="KAJ4263916.1"/>
    </source>
</evidence>
<evidence type="ECO:0000256" key="1">
    <source>
        <dbReference type="SAM" id="MobiDB-lite"/>
    </source>
</evidence>
<dbReference type="Proteomes" id="UP001152049">
    <property type="component" value="Unassembled WGS sequence"/>
</dbReference>
<name>A0A9W8VFU3_9HYPO</name>
<comment type="caution">
    <text evidence="2">The sequence shown here is derived from an EMBL/GenBank/DDBJ whole genome shotgun (WGS) entry which is preliminary data.</text>
</comment>
<dbReference type="OrthoDB" id="5048484at2759"/>
<organism evidence="2 3">
    <name type="scientific">Fusarium torreyae</name>
    <dbReference type="NCBI Taxonomy" id="1237075"/>
    <lineage>
        <taxon>Eukaryota</taxon>
        <taxon>Fungi</taxon>
        <taxon>Dikarya</taxon>
        <taxon>Ascomycota</taxon>
        <taxon>Pezizomycotina</taxon>
        <taxon>Sordariomycetes</taxon>
        <taxon>Hypocreomycetidae</taxon>
        <taxon>Hypocreales</taxon>
        <taxon>Nectriaceae</taxon>
        <taxon>Fusarium</taxon>
    </lineage>
</organism>
<sequence>MTSSEVSQATERGDMMVPQDGDQRDLRAGPAVQGPENADQQVFLHDSIAEGPSSLQSPAEVASESNHPMGFLFPTQEHLDVVNSIPLPIRRGHSHMINFLLRIAGHFQVPLGMTWIDKDTLDYQWVKRDVHIKVLSSQGLIERFGNPVFFESPEPGEFIGSGTMTQSERSREMMDPALVANILQMLGDLQPKSYVWEDLESHLKRKNPTIGGARINIRGVSNRLIYRMKRILAPEDDKNFTGDYDDVIRLMLLAAGVVRMHRIDVMDCARCWNELSKACEKIEPETAMALNRFYANRGLDVDAFGHELNPEVTILSNAACITKQRALYEEIRALLYGDLEVEGHWVDD</sequence>
<feature type="region of interest" description="Disordered" evidence="1">
    <location>
        <begin position="1"/>
        <end position="38"/>
    </location>
</feature>
<evidence type="ECO:0000313" key="3">
    <source>
        <dbReference type="Proteomes" id="UP001152049"/>
    </source>
</evidence>
<accession>A0A9W8VFU3</accession>
<proteinExistence type="predicted"/>
<keyword evidence="3" id="KW-1185">Reference proteome</keyword>
<protein>
    <submittedName>
        <fullName evidence="2">Uncharacterized protein</fullName>
    </submittedName>
</protein>
<reference evidence="2" key="1">
    <citation type="submission" date="2022-09" db="EMBL/GenBank/DDBJ databases">
        <title>Fusarium specimens isolated from Avocado Roots.</title>
        <authorList>
            <person name="Stajich J."/>
            <person name="Roper C."/>
            <person name="Heimlech-Rivalta G."/>
        </authorList>
    </citation>
    <scope>NUCLEOTIDE SEQUENCE</scope>
    <source>
        <strain evidence="2">CF00136</strain>
    </source>
</reference>
<dbReference type="AlphaFoldDB" id="A0A9W8VFU3"/>